<keyword evidence="1" id="KW-1133">Transmembrane helix</keyword>
<evidence type="ECO:0000256" key="1">
    <source>
        <dbReference type="SAM" id="Phobius"/>
    </source>
</evidence>
<sequence>VINQSGVLVRKRAADWLVPLNFDAIKGAENHFSISLLHSCACLTVAENSSFEIAAHRPGRAMPRLLAAFLLLSACAILAANCLPTSPLSGRFQQRQPHQLSRSLAAGDQADWLTLADALRLRQLDRLVGELPGEDAGFDEAQQEKRGFRGSLRFGSNFGKK</sequence>
<feature type="non-terminal residue" evidence="2">
    <location>
        <position position="1"/>
    </location>
</feature>
<proteinExistence type="predicted"/>
<evidence type="ECO:0000313" key="3">
    <source>
        <dbReference type="Proteomes" id="UP000215902"/>
    </source>
</evidence>
<name>A0A267EHL8_9PLAT</name>
<keyword evidence="3" id="KW-1185">Reference proteome</keyword>
<gene>
    <name evidence="2" type="ORF">BOX15_Mlig017077g1</name>
</gene>
<reference evidence="2 3" key="1">
    <citation type="submission" date="2017-06" db="EMBL/GenBank/DDBJ databases">
        <title>A platform for efficient transgenesis in Macrostomum lignano, a flatworm model organism for stem cell research.</title>
        <authorList>
            <person name="Berezikov E."/>
        </authorList>
    </citation>
    <scope>NUCLEOTIDE SEQUENCE [LARGE SCALE GENOMIC DNA]</scope>
    <source>
        <strain evidence="2">DV1</strain>
        <tissue evidence="2">Whole organism</tissue>
    </source>
</reference>
<protein>
    <submittedName>
        <fullName evidence="2">Uncharacterized protein</fullName>
    </submittedName>
</protein>
<feature type="transmembrane region" description="Helical" evidence="1">
    <location>
        <begin position="65"/>
        <end position="83"/>
    </location>
</feature>
<comment type="caution">
    <text evidence="2">The sequence shown here is derived from an EMBL/GenBank/DDBJ whole genome shotgun (WGS) entry which is preliminary data.</text>
</comment>
<keyword evidence="1" id="KW-0812">Transmembrane</keyword>
<dbReference type="Proteomes" id="UP000215902">
    <property type="component" value="Unassembled WGS sequence"/>
</dbReference>
<dbReference type="EMBL" id="NIVC01002080">
    <property type="protein sequence ID" value="PAA61003.1"/>
    <property type="molecule type" value="Genomic_DNA"/>
</dbReference>
<evidence type="ECO:0000313" key="2">
    <source>
        <dbReference type="EMBL" id="PAA61003.1"/>
    </source>
</evidence>
<organism evidence="2 3">
    <name type="scientific">Macrostomum lignano</name>
    <dbReference type="NCBI Taxonomy" id="282301"/>
    <lineage>
        <taxon>Eukaryota</taxon>
        <taxon>Metazoa</taxon>
        <taxon>Spiralia</taxon>
        <taxon>Lophotrochozoa</taxon>
        <taxon>Platyhelminthes</taxon>
        <taxon>Rhabditophora</taxon>
        <taxon>Macrostomorpha</taxon>
        <taxon>Macrostomida</taxon>
        <taxon>Macrostomidae</taxon>
        <taxon>Macrostomum</taxon>
    </lineage>
</organism>
<dbReference type="AlphaFoldDB" id="A0A267EHL8"/>
<accession>A0A267EHL8</accession>
<keyword evidence="1" id="KW-0472">Membrane</keyword>